<dbReference type="PROSITE" id="PS51257">
    <property type="entry name" value="PROKAR_LIPOPROTEIN"/>
    <property type="match status" value="1"/>
</dbReference>
<keyword evidence="2" id="KW-1185">Reference proteome</keyword>
<sequence>MVKQFETLTEEERHLLYQAPVLISVLASCTLNEVNKGQKADAIKLAHLKTFTAIPLLLPYYSEVEKGFKEQFEFAEKKYFPFDDNKRDEIKKELHKINFIISKLDKDYAFTLHAGLDRFAKHVKKARHSIFQDFIFPLPIKGLSY</sequence>
<name>A0A5J5IL01_9BACT</name>
<comment type="caution">
    <text evidence="1">The sequence shown here is derived from an EMBL/GenBank/DDBJ whole genome shotgun (WGS) entry which is preliminary data.</text>
</comment>
<dbReference type="AlphaFoldDB" id="A0A5J5IL01"/>
<gene>
    <name evidence="1" type="ORF">FW778_00280</name>
</gene>
<dbReference type="RefSeq" id="WP_150412583.1">
    <property type="nucleotide sequence ID" value="NZ_VYQF01000001.1"/>
</dbReference>
<dbReference type="EMBL" id="VYQF01000001">
    <property type="protein sequence ID" value="KAA9040524.1"/>
    <property type="molecule type" value="Genomic_DNA"/>
</dbReference>
<dbReference type="Proteomes" id="UP000326903">
    <property type="component" value="Unassembled WGS sequence"/>
</dbReference>
<protein>
    <submittedName>
        <fullName evidence="1">Uncharacterized protein</fullName>
    </submittedName>
</protein>
<evidence type="ECO:0000313" key="2">
    <source>
        <dbReference type="Proteomes" id="UP000326903"/>
    </source>
</evidence>
<evidence type="ECO:0000313" key="1">
    <source>
        <dbReference type="EMBL" id="KAA9040524.1"/>
    </source>
</evidence>
<proteinExistence type="predicted"/>
<organism evidence="1 2">
    <name type="scientific">Ginsengibacter hankyongi</name>
    <dbReference type="NCBI Taxonomy" id="2607284"/>
    <lineage>
        <taxon>Bacteria</taxon>
        <taxon>Pseudomonadati</taxon>
        <taxon>Bacteroidota</taxon>
        <taxon>Chitinophagia</taxon>
        <taxon>Chitinophagales</taxon>
        <taxon>Chitinophagaceae</taxon>
        <taxon>Ginsengibacter</taxon>
    </lineage>
</organism>
<accession>A0A5J5IL01</accession>
<reference evidence="1 2" key="1">
    <citation type="submission" date="2019-09" db="EMBL/GenBank/DDBJ databases">
        <title>Draft genome sequence of Ginsengibacter sp. BR5-29.</title>
        <authorList>
            <person name="Im W.-T."/>
        </authorList>
    </citation>
    <scope>NUCLEOTIDE SEQUENCE [LARGE SCALE GENOMIC DNA]</scope>
    <source>
        <strain evidence="1 2">BR5-29</strain>
    </source>
</reference>